<dbReference type="PANTHER" id="PTHR33107">
    <property type="entry name" value="KUNITZ TRYPSIN INHIBITOR 2"/>
    <property type="match status" value="1"/>
</dbReference>
<feature type="chain" id="PRO_5035171607" description="Alpha-amylase/subtilisin inhibitor" evidence="2">
    <location>
        <begin position="24"/>
        <end position="207"/>
    </location>
</feature>
<proteinExistence type="predicted"/>
<organism evidence="3 4">
    <name type="scientific">Zizania palustris</name>
    <name type="common">Northern wild rice</name>
    <dbReference type="NCBI Taxonomy" id="103762"/>
    <lineage>
        <taxon>Eukaryota</taxon>
        <taxon>Viridiplantae</taxon>
        <taxon>Streptophyta</taxon>
        <taxon>Embryophyta</taxon>
        <taxon>Tracheophyta</taxon>
        <taxon>Spermatophyta</taxon>
        <taxon>Magnoliopsida</taxon>
        <taxon>Liliopsida</taxon>
        <taxon>Poales</taxon>
        <taxon>Poaceae</taxon>
        <taxon>BOP clade</taxon>
        <taxon>Oryzoideae</taxon>
        <taxon>Oryzeae</taxon>
        <taxon>Zizaniinae</taxon>
        <taxon>Zizania</taxon>
    </lineage>
</organism>
<sequence length="207" mass="21741">MGSVPILLLLSILAVSVSCGCSAGPPPAVYDTDGHELSADATYYVLPAKPGHGGGLTMAPRGPPCPLLVAQETDERRKGTPVRFSPRGGGSPPPSTTDRNRAIRVSTDVSIRFVATVTFCLQSTKWYIGDEPFTGKRLVVTGPVISASPSGREDVFRVEKQQGGAGYKLVSCRDSCQDLGVSRDGPGAWLGASQPAHIVVFEKTKSS</sequence>
<evidence type="ECO:0008006" key="5">
    <source>
        <dbReference type="Google" id="ProtNLM"/>
    </source>
</evidence>
<dbReference type="CDD" id="cd23373">
    <property type="entry name" value="beta-trefoil_STI_ASI"/>
    <property type="match status" value="1"/>
</dbReference>
<keyword evidence="2" id="KW-0732">Signal</keyword>
<dbReference type="Pfam" id="PF00197">
    <property type="entry name" value="Kunitz_legume"/>
    <property type="match status" value="1"/>
</dbReference>
<feature type="region of interest" description="Disordered" evidence="1">
    <location>
        <begin position="71"/>
        <end position="100"/>
    </location>
</feature>
<dbReference type="OrthoDB" id="1918435at2759"/>
<gene>
    <name evidence="3" type="ORF">GUJ93_ZPchr0014g47180</name>
</gene>
<evidence type="ECO:0000256" key="1">
    <source>
        <dbReference type="SAM" id="MobiDB-lite"/>
    </source>
</evidence>
<feature type="signal peptide" evidence="2">
    <location>
        <begin position="1"/>
        <end position="23"/>
    </location>
</feature>
<accession>A0A8J5TFN6</accession>
<dbReference type="Proteomes" id="UP000729402">
    <property type="component" value="Unassembled WGS sequence"/>
</dbReference>
<dbReference type="InterPro" id="IPR002160">
    <property type="entry name" value="Prot_inh_Kunz-lg"/>
</dbReference>
<keyword evidence="4" id="KW-1185">Reference proteome</keyword>
<evidence type="ECO:0000256" key="2">
    <source>
        <dbReference type="SAM" id="SignalP"/>
    </source>
</evidence>
<evidence type="ECO:0000313" key="4">
    <source>
        <dbReference type="Proteomes" id="UP000729402"/>
    </source>
</evidence>
<dbReference type="PROSITE" id="PS00283">
    <property type="entry name" value="SOYBEAN_KUNITZ"/>
    <property type="match status" value="1"/>
</dbReference>
<reference evidence="3" key="1">
    <citation type="journal article" date="2021" name="bioRxiv">
        <title>Whole Genome Assembly and Annotation of Northern Wild Rice, Zizania palustris L., Supports a Whole Genome Duplication in the Zizania Genus.</title>
        <authorList>
            <person name="Haas M."/>
            <person name="Kono T."/>
            <person name="Macchietto M."/>
            <person name="Millas R."/>
            <person name="McGilp L."/>
            <person name="Shao M."/>
            <person name="Duquette J."/>
            <person name="Hirsch C.N."/>
            <person name="Kimball J."/>
        </authorList>
    </citation>
    <scope>NUCLEOTIDE SEQUENCE</scope>
    <source>
        <tissue evidence="3">Fresh leaf tissue</tissue>
    </source>
</reference>
<protein>
    <recommendedName>
        <fullName evidence="5">Alpha-amylase/subtilisin inhibitor</fullName>
    </recommendedName>
</protein>
<dbReference type="EMBL" id="JAAALK010000086">
    <property type="protein sequence ID" value="KAG8082735.1"/>
    <property type="molecule type" value="Genomic_DNA"/>
</dbReference>
<dbReference type="GO" id="GO:0004866">
    <property type="term" value="F:endopeptidase inhibitor activity"/>
    <property type="evidence" value="ECO:0007669"/>
    <property type="project" value="InterPro"/>
</dbReference>
<name>A0A8J5TFN6_ZIZPA</name>
<reference evidence="3" key="2">
    <citation type="submission" date="2021-02" db="EMBL/GenBank/DDBJ databases">
        <authorList>
            <person name="Kimball J.A."/>
            <person name="Haas M.W."/>
            <person name="Macchietto M."/>
            <person name="Kono T."/>
            <person name="Duquette J."/>
            <person name="Shao M."/>
        </authorList>
    </citation>
    <scope>NUCLEOTIDE SEQUENCE</scope>
    <source>
        <tissue evidence="3">Fresh leaf tissue</tissue>
    </source>
</reference>
<evidence type="ECO:0000313" key="3">
    <source>
        <dbReference type="EMBL" id="KAG8082735.1"/>
    </source>
</evidence>
<dbReference type="SMART" id="SM00452">
    <property type="entry name" value="STI"/>
    <property type="match status" value="1"/>
</dbReference>
<dbReference type="AlphaFoldDB" id="A0A8J5TFN6"/>
<comment type="caution">
    <text evidence="3">The sequence shown here is derived from an EMBL/GenBank/DDBJ whole genome shotgun (WGS) entry which is preliminary data.</text>
</comment>
<dbReference type="PANTHER" id="PTHR33107:SF5">
    <property type="entry name" value="KUNITZ TRYPSIN INHIBITOR 5"/>
    <property type="match status" value="1"/>
</dbReference>